<dbReference type="Gene3D" id="3.30.530.20">
    <property type="match status" value="1"/>
</dbReference>
<dbReference type="Proteomes" id="UP000010729">
    <property type="component" value="Unassembled WGS sequence"/>
</dbReference>
<name>N1V3G2_9MICC</name>
<sequence length="159" mass="17180">MAHQLELARYIDAPAEVVWDVLTDIGRADSTLSGVDSVEILTPGAYREGFRWRETRKMLGKAATEEMWVTEVQPGQSTVVKAASGGADYTTRFTLTPSGDGTELRMFFGAELQNPGWPARLAMAVFGKLGISAARKAMQQDLYDIAAAAEGKARKGGQP</sequence>
<comment type="caution">
    <text evidence="1">The sequence shown here is derived from an EMBL/GenBank/DDBJ whole genome shotgun (WGS) entry which is preliminary data.</text>
</comment>
<gene>
    <name evidence="1" type="ORF">D477_009133</name>
</gene>
<accession>N1V3G2</accession>
<reference evidence="1 2" key="1">
    <citation type="journal article" date="2013" name="Genome Announc.">
        <title>Draft Genome Sequence of Arthrobacter crystallopoietes Strain BAB-32, Revealing Genes for Bioremediation.</title>
        <authorList>
            <person name="Joshi M.N."/>
            <person name="Pandit A.S."/>
            <person name="Sharma A."/>
            <person name="Pandya R.V."/>
            <person name="Desai S.M."/>
            <person name="Saxena A.K."/>
            <person name="Bagatharia S.B."/>
        </authorList>
    </citation>
    <scope>NUCLEOTIDE SEQUENCE [LARGE SCALE GENOMIC DNA]</scope>
    <source>
        <strain evidence="1 2">BAB-32</strain>
    </source>
</reference>
<organism evidence="1 2">
    <name type="scientific">Arthrobacter crystallopoietes BAB-32</name>
    <dbReference type="NCBI Taxonomy" id="1246476"/>
    <lineage>
        <taxon>Bacteria</taxon>
        <taxon>Bacillati</taxon>
        <taxon>Actinomycetota</taxon>
        <taxon>Actinomycetes</taxon>
        <taxon>Micrococcales</taxon>
        <taxon>Micrococcaceae</taxon>
        <taxon>Crystallibacter</taxon>
    </lineage>
</organism>
<evidence type="ECO:0000313" key="2">
    <source>
        <dbReference type="Proteomes" id="UP000010729"/>
    </source>
</evidence>
<proteinExistence type="predicted"/>
<dbReference type="RefSeq" id="WP_005268674.1">
    <property type="nucleotide sequence ID" value="NZ_ANPE02000109.1"/>
</dbReference>
<dbReference type="AlphaFoldDB" id="N1V3G2"/>
<dbReference type="InterPro" id="IPR019587">
    <property type="entry name" value="Polyketide_cyclase/dehydratase"/>
</dbReference>
<evidence type="ECO:0008006" key="3">
    <source>
        <dbReference type="Google" id="ProtNLM"/>
    </source>
</evidence>
<dbReference type="Pfam" id="PF10604">
    <property type="entry name" value="Polyketide_cyc2"/>
    <property type="match status" value="1"/>
</dbReference>
<dbReference type="OrthoDB" id="4773254at2"/>
<protein>
    <recommendedName>
        <fullName evidence="3">Carbon monoxide dehydrogenase subunit G</fullName>
    </recommendedName>
</protein>
<dbReference type="InterPro" id="IPR023393">
    <property type="entry name" value="START-like_dom_sf"/>
</dbReference>
<dbReference type="EMBL" id="ANPE02000109">
    <property type="protein sequence ID" value="EMY34559.1"/>
    <property type="molecule type" value="Genomic_DNA"/>
</dbReference>
<dbReference type="SUPFAM" id="SSF55961">
    <property type="entry name" value="Bet v1-like"/>
    <property type="match status" value="1"/>
</dbReference>
<evidence type="ECO:0000313" key="1">
    <source>
        <dbReference type="EMBL" id="EMY34559.1"/>
    </source>
</evidence>
<keyword evidence="2" id="KW-1185">Reference proteome</keyword>